<keyword evidence="2" id="KW-1185">Reference proteome</keyword>
<dbReference type="Proteomes" id="UP000277928">
    <property type="component" value="Unassembled WGS sequence"/>
</dbReference>
<reference evidence="1 2" key="1">
    <citation type="submission" date="2018-08" db="EMBL/GenBank/DDBJ databases">
        <authorList>
            <person name="Laetsch R D."/>
            <person name="Stevens L."/>
            <person name="Kumar S."/>
            <person name="Blaxter L. M."/>
        </authorList>
    </citation>
    <scope>NUCLEOTIDE SEQUENCE [LARGE SCALE GENOMIC DNA]</scope>
</reference>
<sequence>MRGKLLSLITSERKNSLDIVVWLENCMKTVEASIAVHPEMYNEKDNGNICVQIEDLKTTKQSASFESKSRTDEGEMNFAGKWYKTSKESKSRTVQAEVERILVNISCQVKDFNNGTSASEKPAKFSLTNTQNEVVIAQKDAGTKSMSSFCQALDQDVRKTEYTSTGNGSFSLYTFPQTEGITKTGDVRSKYSTLFAASMQTEYGNEFTELEEGIEVEEVQCDVDIRSAQCTNDFCIESVAVPNGSTSSLFASFATSTES</sequence>
<protein>
    <submittedName>
        <fullName evidence="1">Uncharacterized protein</fullName>
    </submittedName>
</protein>
<evidence type="ECO:0000313" key="2">
    <source>
        <dbReference type="Proteomes" id="UP000277928"/>
    </source>
</evidence>
<organism evidence="1 2">
    <name type="scientific">Litomosoides sigmodontis</name>
    <name type="common">Filarial nematode worm</name>
    <dbReference type="NCBI Taxonomy" id="42156"/>
    <lineage>
        <taxon>Eukaryota</taxon>
        <taxon>Metazoa</taxon>
        <taxon>Ecdysozoa</taxon>
        <taxon>Nematoda</taxon>
        <taxon>Chromadorea</taxon>
        <taxon>Rhabditida</taxon>
        <taxon>Spirurina</taxon>
        <taxon>Spiruromorpha</taxon>
        <taxon>Filarioidea</taxon>
        <taxon>Onchocercidae</taxon>
        <taxon>Litomosoides</taxon>
    </lineage>
</organism>
<accession>A0A3P6T2X1</accession>
<dbReference type="AlphaFoldDB" id="A0A3P6T2X1"/>
<proteinExistence type="predicted"/>
<name>A0A3P6T2X1_LITSI</name>
<gene>
    <name evidence="1" type="ORF">NLS_LOCUS2374</name>
</gene>
<dbReference type="EMBL" id="UYRX01000107">
    <property type="protein sequence ID" value="VDK74170.1"/>
    <property type="molecule type" value="Genomic_DNA"/>
</dbReference>
<evidence type="ECO:0000313" key="1">
    <source>
        <dbReference type="EMBL" id="VDK74170.1"/>
    </source>
</evidence>